<keyword evidence="4" id="KW-1185">Reference proteome</keyword>
<evidence type="ECO:0000313" key="3">
    <source>
        <dbReference type="EMBL" id="KAJ5532685.1"/>
    </source>
</evidence>
<name>A0AAD6GBE7_9EURO</name>
<keyword evidence="2" id="KW-0812">Transmembrane</keyword>
<comment type="caution">
    <text evidence="3">The sequence shown here is derived from an EMBL/GenBank/DDBJ whole genome shotgun (WGS) entry which is preliminary data.</text>
</comment>
<accession>A0AAD6GBE7</accession>
<feature type="compositionally biased region" description="Basic and acidic residues" evidence="1">
    <location>
        <begin position="318"/>
        <end position="327"/>
    </location>
</feature>
<dbReference type="AlphaFoldDB" id="A0AAD6GBE7"/>
<organism evidence="3 4">
    <name type="scientific">Penicillium frequentans</name>
    <dbReference type="NCBI Taxonomy" id="3151616"/>
    <lineage>
        <taxon>Eukaryota</taxon>
        <taxon>Fungi</taxon>
        <taxon>Dikarya</taxon>
        <taxon>Ascomycota</taxon>
        <taxon>Pezizomycotina</taxon>
        <taxon>Eurotiomycetes</taxon>
        <taxon>Eurotiomycetidae</taxon>
        <taxon>Eurotiales</taxon>
        <taxon>Aspergillaceae</taxon>
        <taxon>Penicillium</taxon>
    </lineage>
</organism>
<feature type="transmembrane region" description="Helical" evidence="2">
    <location>
        <begin position="12"/>
        <end position="39"/>
    </location>
</feature>
<gene>
    <name evidence="3" type="ORF">N7494_009237</name>
</gene>
<feature type="region of interest" description="Disordered" evidence="1">
    <location>
        <begin position="265"/>
        <end position="341"/>
    </location>
</feature>
<proteinExistence type="predicted"/>
<evidence type="ECO:0000256" key="1">
    <source>
        <dbReference type="SAM" id="MobiDB-lite"/>
    </source>
</evidence>
<dbReference type="EMBL" id="JAQIZZ010000007">
    <property type="protein sequence ID" value="KAJ5532685.1"/>
    <property type="molecule type" value="Genomic_DNA"/>
</dbReference>
<keyword evidence="2" id="KW-0472">Membrane</keyword>
<reference evidence="3 4" key="1">
    <citation type="journal article" date="2023" name="IMA Fungus">
        <title>Comparative genomic study of the Penicillium genus elucidates a diverse pangenome and 15 lateral gene transfer events.</title>
        <authorList>
            <person name="Petersen C."/>
            <person name="Sorensen T."/>
            <person name="Nielsen M.R."/>
            <person name="Sondergaard T.E."/>
            <person name="Sorensen J.L."/>
            <person name="Fitzpatrick D.A."/>
            <person name="Frisvad J.C."/>
            <person name="Nielsen K.L."/>
        </authorList>
    </citation>
    <scope>NUCLEOTIDE SEQUENCE [LARGE SCALE GENOMIC DNA]</scope>
    <source>
        <strain evidence="3 4">IBT 35679</strain>
    </source>
</reference>
<feature type="compositionally biased region" description="Low complexity" evidence="1">
    <location>
        <begin position="305"/>
        <end position="314"/>
    </location>
</feature>
<keyword evidence="2" id="KW-1133">Transmembrane helix</keyword>
<sequence length="341" mass="37156">MPLVVYKRSKRTHAVLPVTLSTTNFLIITLVYLQFLYLISYITRPFCSSAKEFPPFKYRIERTEKRVIDLILSIVPFSNYRSPNPSTTLHHEPLSQRSNSGGANTHTSRLTIDGVPNMPQPPSTAFTTPPIMPQCYPETAIERMPSRQPTDPMFGLGAAINKPSAAVDRCAKTEVPIYEIAVKRISPPNRTRVAVSGIADKEKGTYTVQASSTPAPLLAQHSIHSVHEHKLAASVEERSEDENEHLLPLHQVHNNTEILDLATPSDSMTQIPNPELHAGQKSPVASLGSLASLDGPVAPTSALQSMSSGSSEEGTGVRMDRGTKCHSTESYPGKFPVSEGG</sequence>
<dbReference type="Proteomes" id="UP001220324">
    <property type="component" value="Unassembled WGS sequence"/>
</dbReference>
<protein>
    <submittedName>
        <fullName evidence="3">Uncharacterized protein</fullName>
    </submittedName>
</protein>
<evidence type="ECO:0000313" key="4">
    <source>
        <dbReference type="Proteomes" id="UP001220324"/>
    </source>
</evidence>
<evidence type="ECO:0000256" key="2">
    <source>
        <dbReference type="SAM" id="Phobius"/>
    </source>
</evidence>
<feature type="compositionally biased region" description="Polar residues" evidence="1">
    <location>
        <begin position="95"/>
        <end position="110"/>
    </location>
</feature>
<feature type="region of interest" description="Disordered" evidence="1">
    <location>
        <begin position="85"/>
        <end position="119"/>
    </location>
</feature>